<dbReference type="KEGG" id="ccb:Clocel_2401"/>
<keyword evidence="2" id="KW-1185">Reference proteome</keyword>
<name>D9SPY1_CLOC7</name>
<dbReference type="EMBL" id="CP002160">
    <property type="protein sequence ID" value="ADL52117.1"/>
    <property type="molecule type" value="Genomic_DNA"/>
</dbReference>
<dbReference type="AlphaFoldDB" id="D9SPY1"/>
<protein>
    <submittedName>
        <fullName evidence="1">Uncharacterized protein</fullName>
    </submittedName>
</protein>
<accession>D9SPY1</accession>
<gene>
    <name evidence="1" type="ordered locus">Clocel_2401</name>
</gene>
<reference evidence="1 2" key="1">
    <citation type="submission" date="2010-08" db="EMBL/GenBank/DDBJ databases">
        <title>Complete sequence of Clostridium cellulovorans 743B.</title>
        <authorList>
            <consortium name="US DOE Joint Genome Institute"/>
            <person name="Lucas S."/>
            <person name="Copeland A."/>
            <person name="Lapidus A."/>
            <person name="Cheng J.-F."/>
            <person name="Bruce D."/>
            <person name="Goodwin L."/>
            <person name="Pitluck S."/>
            <person name="Chertkov O."/>
            <person name="Detter J.C."/>
            <person name="Han C."/>
            <person name="Tapia R."/>
            <person name="Land M."/>
            <person name="Hauser L."/>
            <person name="Chang Y.-J."/>
            <person name="Jeffries C."/>
            <person name="Kyrpides N."/>
            <person name="Ivanova N."/>
            <person name="Mikhailova N."/>
            <person name="Hemme C.L."/>
            <person name="Woyke T."/>
        </authorList>
    </citation>
    <scope>NUCLEOTIDE SEQUENCE [LARGE SCALE GENOMIC DNA]</scope>
    <source>
        <strain evidence="2">ATCC 35296 / DSM 3052 / OCM 3 / 743B</strain>
    </source>
</reference>
<proteinExistence type="predicted"/>
<evidence type="ECO:0000313" key="1">
    <source>
        <dbReference type="EMBL" id="ADL52117.1"/>
    </source>
</evidence>
<dbReference type="Proteomes" id="UP000002730">
    <property type="component" value="Chromosome"/>
</dbReference>
<organism evidence="1 2">
    <name type="scientific">Clostridium cellulovorans (strain ATCC 35296 / DSM 3052 / OCM 3 / 743B)</name>
    <dbReference type="NCBI Taxonomy" id="573061"/>
    <lineage>
        <taxon>Bacteria</taxon>
        <taxon>Bacillati</taxon>
        <taxon>Bacillota</taxon>
        <taxon>Clostridia</taxon>
        <taxon>Eubacteriales</taxon>
        <taxon>Clostridiaceae</taxon>
        <taxon>Clostridium</taxon>
    </lineage>
</organism>
<dbReference type="HOGENOM" id="CLU_1324504_0_0_9"/>
<sequence>MLKQPLSQLVSDYEDYYINAFDNELYSYNDTKTLDELLTMSMCNDYRFKHSLDKSNQYNIDSTSLSDMSNYCKKTDVRISLFNCIKFDELLKILHYPMQINLITGFEPVDIYDSCLRFGVNTSVTLNPDVETKKNLTLPDYIYIHNVSKNGAQNLFQSLSIPYMPKYHPWDNKKEFPYLELKDFPYPLNRLLPYHIENFLFIFEDQL</sequence>
<evidence type="ECO:0000313" key="2">
    <source>
        <dbReference type="Proteomes" id="UP000002730"/>
    </source>
</evidence>
<dbReference type="RefSeq" id="WP_010074431.1">
    <property type="nucleotide sequence ID" value="NC_014393.1"/>
</dbReference>